<sequence>MSSSLSLHLLDLTATRALVGSGDDQLLRTIRDNFGDDLARDDEWFQHSIDNGAPTAYEALHAVVHGGPFSKDPDHAFQYGYA</sequence>
<accession>A0A7W7PEM7</accession>
<reference evidence="2 3" key="1">
    <citation type="submission" date="2020-08" db="EMBL/GenBank/DDBJ databases">
        <title>Genomic Encyclopedia of Type Strains, Phase III (KMG-III): the genomes of soil and plant-associated and newly described type strains.</title>
        <authorList>
            <person name="Whitman W."/>
        </authorList>
    </citation>
    <scope>NUCLEOTIDE SEQUENCE [LARGE SCALE GENOMIC DNA]</scope>
    <source>
        <strain evidence="2 3">CECT 3265</strain>
    </source>
</reference>
<dbReference type="RefSeq" id="WP_184735301.1">
    <property type="nucleotide sequence ID" value="NZ_BMRW01000008.1"/>
</dbReference>
<dbReference type="InterPro" id="IPR056108">
    <property type="entry name" value="DUF7691"/>
</dbReference>
<dbReference type="AlphaFoldDB" id="A0A7W7PEM7"/>
<evidence type="ECO:0000313" key="2">
    <source>
        <dbReference type="EMBL" id="MBB4888006.1"/>
    </source>
</evidence>
<gene>
    <name evidence="2" type="ORF">FHS38_004074</name>
</gene>
<dbReference type="EMBL" id="JACHJG010000008">
    <property type="protein sequence ID" value="MBB4888006.1"/>
    <property type="molecule type" value="Genomic_DNA"/>
</dbReference>
<proteinExistence type="predicted"/>
<comment type="caution">
    <text evidence="2">The sequence shown here is derived from an EMBL/GenBank/DDBJ whole genome shotgun (WGS) entry which is preliminary data.</text>
</comment>
<dbReference type="Pfam" id="PF24740">
    <property type="entry name" value="DUF7691"/>
    <property type="match status" value="1"/>
</dbReference>
<protein>
    <recommendedName>
        <fullName evidence="1">DUF7691 domain-containing protein</fullName>
    </recommendedName>
</protein>
<organism evidence="2 3">
    <name type="scientific">Streptomyces netropsis</name>
    <name type="common">Streptoverticillium netropsis</name>
    <dbReference type="NCBI Taxonomy" id="55404"/>
    <lineage>
        <taxon>Bacteria</taxon>
        <taxon>Bacillati</taxon>
        <taxon>Actinomycetota</taxon>
        <taxon>Actinomycetes</taxon>
        <taxon>Kitasatosporales</taxon>
        <taxon>Streptomycetaceae</taxon>
        <taxon>Streptomyces</taxon>
    </lineage>
</organism>
<evidence type="ECO:0000313" key="3">
    <source>
        <dbReference type="Proteomes" id="UP000556436"/>
    </source>
</evidence>
<keyword evidence="3" id="KW-1185">Reference proteome</keyword>
<evidence type="ECO:0000259" key="1">
    <source>
        <dbReference type="Pfam" id="PF24740"/>
    </source>
</evidence>
<name>A0A7W7PEM7_STRNE</name>
<feature type="domain" description="DUF7691" evidence="1">
    <location>
        <begin position="1"/>
        <end position="82"/>
    </location>
</feature>
<dbReference type="Proteomes" id="UP000556436">
    <property type="component" value="Unassembled WGS sequence"/>
</dbReference>